<dbReference type="InterPro" id="IPR051021">
    <property type="entry name" value="Mito_Ser/Thr_phosphatase"/>
</dbReference>
<organism evidence="2 3">
    <name type="scientific">Abyssibacter profundi</name>
    <dbReference type="NCBI Taxonomy" id="2182787"/>
    <lineage>
        <taxon>Bacteria</taxon>
        <taxon>Pseudomonadati</taxon>
        <taxon>Pseudomonadota</taxon>
        <taxon>Gammaproteobacteria</taxon>
        <taxon>Chromatiales</taxon>
        <taxon>Oceanococcaceae</taxon>
        <taxon>Abyssibacter</taxon>
    </lineage>
</organism>
<dbReference type="AlphaFoldDB" id="A0A363UN27"/>
<comment type="caution">
    <text evidence="2">The sequence shown here is derived from an EMBL/GenBank/DDBJ whole genome shotgun (WGS) entry which is preliminary data.</text>
</comment>
<protein>
    <submittedName>
        <fullName evidence="2">Histidine phosphatase family protein</fullName>
    </submittedName>
</protein>
<dbReference type="OrthoDB" id="280692at2"/>
<proteinExistence type="predicted"/>
<dbReference type="PANTHER" id="PTHR20935:SF0">
    <property type="entry name" value="SERINE_THREONINE-PROTEIN PHOSPHATASE PGAM5, MITOCHONDRIAL"/>
    <property type="match status" value="1"/>
</dbReference>
<reference evidence="2 3" key="1">
    <citation type="submission" date="2018-05" db="EMBL/GenBank/DDBJ databases">
        <title>Abyssibacter profundi OUC007T gen. nov., sp. nov, a marine bacterium isolated from seawater of the Mariana Trench.</title>
        <authorList>
            <person name="Zhou S."/>
        </authorList>
    </citation>
    <scope>NUCLEOTIDE SEQUENCE [LARGE SCALE GENOMIC DNA]</scope>
    <source>
        <strain evidence="2 3">OUC007</strain>
    </source>
</reference>
<gene>
    <name evidence="2" type="ORF">DEH80_05360</name>
</gene>
<dbReference type="EMBL" id="QEQK01000004">
    <property type="protein sequence ID" value="PWN56845.1"/>
    <property type="molecule type" value="Genomic_DNA"/>
</dbReference>
<evidence type="ECO:0000313" key="2">
    <source>
        <dbReference type="EMBL" id="PWN56845.1"/>
    </source>
</evidence>
<dbReference type="PANTHER" id="PTHR20935">
    <property type="entry name" value="PHOSPHOGLYCERATE MUTASE-RELATED"/>
    <property type="match status" value="1"/>
</dbReference>
<name>A0A363UN27_9GAMM</name>
<keyword evidence="1" id="KW-0378">Hydrolase</keyword>
<dbReference type="RefSeq" id="WP_109719444.1">
    <property type="nucleotide sequence ID" value="NZ_QEQK01000004.1"/>
</dbReference>
<dbReference type="Proteomes" id="UP000251800">
    <property type="component" value="Unassembled WGS sequence"/>
</dbReference>
<dbReference type="InterPro" id="IPR029033">
    <property type="entry name" value="His_PPase_superfam"/>
</dbReference>
<sequence length="230" mass="26035">MAELLLVRHGQASFGAADYDKLSELGVEQSRALGRWWSSCQLQVDSLMAGTMRRHRETAEGAMIALPNPPELAIDGGFDEYDFQDVLLRYRPDFAEGGIMQRLVAEKSNPKQAFQELFSQATARWMGGRNDDEYEESWPQFRDRVVAALQRVLEDDSRRRTAVFTSGGPIGAAVQWVLGLDNEQMQSLNWVIANSSVTSIIYRPGQVSLSYFNNFAHLQQTSDRSFITYR</sequence>
<dbReference type="InterPro" id="IPR013078">
    <property type="entry name" value="His_Pase_superF_clade-1"/>
</dbReference>
<evidence type="ECO:0000313" key="3">
    <source>
        <dbReference type="Proteomes" id="UP000251800"/>
    </source>
</evidence>
<dbReference type="SMART" id="SM00855">
    <property type="entry name" value="PGAM"/>
    <property type="match status" value="1"/>
</dbReference>
<dbReference type="Gene3D" id="3.40.50.1240">
    <property type="entry name" value="Phosphoglycerate mutase-like"/>
    <property type="match status" value="1"/>
</dbReference>
<accession>A0A363UN27</accession>
<dbReference type="GO" id="GO:0016787">
    <property type="term" value="F:hydrolase activity"/>
    <property type="evidence" value="ECO:0007669"/>
    <property type="project" value="UniProtKB-KW"/>
</dbReference>
<dbReference type="SUPFAM" id="SSF53254">
    <property type="entry name" value="Phosphoglycerate mutase-like"/>
    <property type="match status" value="1"/>
</dbReference>
<dbReference type="CDD" id="cd07067">
    <property type="entry name" value="HP_PGM_like"/>
    <property type="match status" value="1"/>
</dbReference>
<keyword evidence="3" id="KW-1185">Reference proteome</keyword>
<evidence type="ECO:0000256" key="1">
    <source>
        <dbReference type="ARBA" id="ARBA00022801"/>
    </source>
</evidence>
<dbReference type="Pfam" id="PF00300">
    <property type="entry name" value="His_Phos_1"/>
    <property type="match status" value="2"/>
</dbReference>